<sequence length="274" mass="29899">MAILQQLPPFLNVVNSGVATLQIPRYSNTLTRIVLALGGTALTKAMITDIKVKIGARTVYNVKGSALDLINKYKGIYDDANFLTIDFTERDAPSIDGKEVGGFDLTAWPDNMNLEITIAGATAPTLTGYMFLTPPQGQGAGELIHKLLYFPASTSVAGKFPINFSAKGALLKRIHMIYTGTDWTSTTDGNLNRVEVKKNGLVVWDATSRVARFIEQEQRKVPQPKHYCVDFIFDNNQSGALKTADAAALEFNAFLTAADGIDVYVECIDLPFNL</sequence>
<dbReference type="EMBL" id="CP039288">
    <property type="protein sequence ID" value="QCC03976.1"/>
    <property type="molecule type" value="Genomic_DNA"/>
</dbReference>
<dbReference type="OrthoDB" id="8585537at2"/>
<evidence type="ECO:0000313" key="4">
    <source>
        <dbReference type="EMBL" id="QCC03976.1"/>
    </source>
</evidence>
<dbReference type="Proteomes" id="UP000296079">
    <property type="component" value="Chromosome 2"/>
</dbReference>
<evidence type="ECO:0000313" key="5">
    <source>
        <dbReference type="Proteomes" id="UP000008210"/>
    </source>
</evidence>
<dbReference type="InterPro" id="IPR041377">
    <property type="entry name" value="P2_N"/>
</dbReference>
<reference evidence="3 5" key="1">
    <citation type="journal article" date="2006" name="Nat. Biotechnol.">
        <title>Genome sequence of the bioplastic-producing 'Knallgas' bacterium Ralstonia eutropha H16.</title>
        <authorList>
            <person name="Pohlmann A."/>
            <person name="Fricke W.F."/>
            <person name="Reinecke F."/>
            <person name="Kusian B."/>
            <person name="Liesegang H."/>
            <person name="Cramm R."/>
            <person name="Eitinger T."/>
            <person name="Ewering C."/>
            <person name="Potter M."/>
            <person name="Schwartz E."/>
            <person name="Strittmatter A."/>
            <person name="Voss I."/>
            <person name="Gottschalk G."/>
            <person name="Steinbuechel A."/>
            <person name="Friedrich B."/>
            <person name="Bowien B."/>
        </authorList>
    </citation>
    <scope>NUCLEOTIDE SEQUENCE [LARGE SCALE GENOMIC DNA]</scope>
    <source>
        <strain evidence="5">ATCC 17699 / DSM 428 / KCTC 22496 / NCIMB 10442 / H16 / Stanier 337</strain>
        <strain evidence="3">H16</strain>
    </source>
</reference>
<dbReference type="AlphaFoldDB" id="Q0K1L5"/>
<evidence type="ECO:0000313" key="3">
    <source>
        <dbReference type="EMBL" id="CAJ96109.1"/>
    </source>
</evidence>
<dbReference type="InterPro" id="IPR053751">
    <property type="entry name" value="Viral_Major_Capsid_sf"/>
</dbReference>
<dbReference type="HOGENOM" id="CLU_1014591_0_0_4"/>
<dbReference type="RefSeq" id="WP_011617149.1">
    <property type="nucleotide sequence ID" value="NC_008314.1"/>
</dbReference>
<feature type="domain" description="Viral coat protein P2 C-terminal" evidence="2">
    <location>
        <begin position="144"/>
        <end position="270"/>
    </location>
</feature>
<evidence type="ECO:0000259" key="2">
    <source>
        <dbReference type="Pfam" id="PF25513"/>
    </source>
</evidence>
<dbReference type="EMBL" id="AM260480">
    <property type="protein sequence ID" value="CAJ96109.1"/>
    <property type="molecule type" value="Genomic_DNA"/>
</dbReference>
<dbReference type="STRING" id="381666.H16_B1319"/>
<feature type="domain" description="Viral coat protein P2 N-terminal" evidence="1">
    <location>
        <begin position="5"/>
        <end position="132"/>
    </location>
</feature>
<evidence type="ECO:0000313" key="6">
    <source>
        <dbReference type="Proteomes" id="UP000296079"/>
    </source>
</evidence>
<dbReference type="Pfam" id="PF25513">
    <property type="entry name" value="P2_C"/>
    <property type="match status" value="1"/>
</dbReference>
<organism evidence="3 5">
    <name type="scientific">Cupriavidus necator (strain ATCC 17699 / DSM 428 / KCTC 22496 / NCIMB 10442 / H16 / Stanier 337)</name>
    <name type="common">Ralstonia eutropha</name>
    <dbReference type="NCBI Taxonomy" id="381666"/>
    <lineage>
        <taxon>Bacteria</taxon>
        <taxon>Pseudomonadati</taxon>
        <taxon>Pseudomonadota</taxon>
        <taxon>Betaproteobacteria</taxon>
        <taxon>Burkholderiales</taxon>
        <taxon>Burkholderiaceae</taxon>
        <taxon>Cupriavidus</taxon>
    </lineage>
</organism>
<dbReference type="Pfam" id="PF18628">
    <property type="entry name" value="P2_N"/>
    <property type="match status" value="1"/>
</dbReference>
<protein>
    <submittedName>
        <fullName evidence="3">Uncharacterized protein</fullName>
    </submittedName>
</protein>
<dbReference type="InterPro" id="IPR057915">
    <property type="entry name" value="P2_C"/>
</dbReference>
<dbReference type="Proteomes" id="UP000008210">
    <property type="component" value="Chromosome 2"/>
</dbReference>
<proteinExistence type="predicted"/>
<dbReference type="eggNOG" id="ENOG5032QV0">
    <property type="taxonomic scope" value="Bacteria"/>
</dbReference>
<reference evidence="4 6" key="2">
    <citation type="submission" date="2019-04" db="EMBL/GenBank/DDBJ databases">
        <title>Long-read de novo sequencing of Cupriavidus necator H16.</title>
        <authorList>
            <person name="Little G.T."/>
            <person name="Ehsaan M."/>
            <person name="Arenas-Lopez C."/>
            <person name="Jawed K."/>
            <person name="Winzer K."/>
            <person name="Kovacs K."/>
            <person name="Malys N."/>
            <person name="Minton N.P."/>
        </authorList>
    </citation>
    <scope>NUCLEOTIDE SEQUENCE [LARGE SCALE GENOMIC DNA]</scope>
    <source>
        <strain evidence="4 6">H16</strain>
    </source>
</reference>
<name>Q0K1L5_CUPNH</name>
<dbReference type="Gene3D" id="2.60.120.730">
    <property type="match status" value="2"/>
</dbReference>
<keyword evidence="5" id="KW-1185">Reference proteome</keyword>
<dbReference type="KEGG" id="reh:H16_B1319"/>
<accession>Q0K1L5</accession>
<gene>
    <name evidence="3" type="ordered locus">H16_B1319</name>
    <name evidence="4" type="ORF">E6A55_25865</name>
</gene>
<evidence type="ECO:0000259" key="1">
    <source>
        <dbReference type="Pfam" id="PF18628"/>
    </source>
</evidence>